<dbReference type="AlphaFoldDB" id="A0A915DRZ4"/>
<sequence length="92" mass="9892">MSTQQYVVATPVKLAIYATGILVGGAAIGYYVGLKLADKRYFAAAGKAPSFPCAMEATMSTTSALKTMLAIDHQQQQDCLIIARPSRFTHLH</sequence>
<proteinExistence type="predicted"/>
<protein>
    <submittedName>
        <fullName evidence="3">Uncharacterized protein</fullName>
    </submittedName>
</protein>
<keyword evidence="2" id="KW-1185">Reference proteome</keyword>
<evidence type="ECO:0000313" key="3">
    <source>
        <dbReference type="WBParaSite" id="jg2290"/>
    </source>
</evidence>
<organism evidence="2 3">
    <name type="scientific">Ditylenchus dipsaci</name>
    <dbReference type="NCBI Taxonomy" id="166011"/>
    <lineage>
        <taxon>Eukaryota</taxon>
        <taxon>Metazoa</taxon>
        <taxon>Ecdysozoa</taxon>
        <taxon>Nematoda</taxon>
        <taxon>Chromadorea</taxon>
        <taxon>Rhabditida</taxon>
        <taxon>Tylenchina</taxon>
        <taxon>Tylenchomorpha</taxon>
        <taxon>Sphaerularioidea</taxon>
        <taxon>Anguinidae</taxon>
        <taxon>Anguininae</taxon>
        <taxon>Ditylenchus</taxon>
    </lineage>
</organism>
<evidence type="ECO:0000313" key="2">
    <source>
        <dbReference type="Proteomes" id="UP000887574"/>
    </source>
</evidence>
<dbReference type="WBParaSite" id="jg2290">
    <property type="protein sequence ID" value="jg2290"/>
    <property type="gene ID" value="jg2290"/>
</dbReference>
<feature type="transmembrane region" description="Helical" evidence="1">
    <location>
        <begin position="14"/>
        <end position="32"/>
    </location>
</feature>
<name>A0A915DRZ4_9BILA</name>
<keyword evidence="1" id="KW-0472">Membrane</keyword>
<keyword evidence="1" id="KW-1133">Transmembrane helix</keyword>
<dbReference type="Proteomes" id="UP000887574">
    <property type="component" value="Unplaced"/>
</dbReference>
<reference evidence="3" key="1">
    <citation type="submission" date="2022-11" db="UniProtKB">
        <authorList>
            <consortium name="WormBaseParasite"/>
        </authorList>
    </citation>
    <scope>IDENTIFICATION</scope>
</reference>
<accession>A0A915DRZ4</accession>
<keyword evidence="1" id="KW-0812">Transmembrane</keyword>
<evidence type="ECO:0000256" key="1">
    <source>
        <dbReference type="SAM" id="Phobius"/>
    </source>
</evidence>